<keyword evidence="3" id="KW-1185">Reference proteome</keyword>
<name>A0ABV0GCF5_9BURK</name>
<protein>
    <submittedName>
        <fullName evidence="2">Uncharacterized protein</fullName>
    </submittedName>
</protein>
<keyword evidence="1" id="KW-0812">Transmembrane</keyword>
<evidence type="ECO:0000256" key="1">
    <source>
        <dbReference type="SAM" id="Phobius"/>
    </source>
</evidence>
<dbReference type="Proteomes" id="UP001462640">
    <property type="component" value="Unassembled WGS sequence"/>
</dbReference>
<keyword evidence="1" id="KW-1133">Transmembrane helix</keyword>
<sequence length="60" mass="6480">MTSKSLHEFSDSGLHTALLVVLLLMALVGVVDALFFTPEGKTPVVWRLETVVVDGKSAPR</sequence>
<proteinExistence type="predicted"/>
<organism evidence="2 3">
    <name type="scientific">Roseateles flavus</name>
    <dbReference type="NCBI Taxonomy" id="3149041"/>
    <lineage>
        <taxon>Bacteria</taxon>
        <taxon>Pseudomonadati</taxon>
        <taxon>Pseudomonadota</taxon>
        <taxon>Betaproteobacteria</taxon>
        <taxon>Burkholderiales</taxon>
        <taxon>Sphaerotilaceae</taxon>
        <taxon>Roseateles</taxon>
    </lineage>
</organism>
<reference evidence="2 3" key="1">
    <citation type="submission" date="2024-05" db="EMBL/GenBank/DDBJ databases">
        <title>Roseateles sp. 2.12 16S ribosomal RNA gene Genome sequencing and assembly.</title>
        <authorList>
            <person name="Woo H."/>
        </authorList>
    </citation>
    <scope>NUCLEOTIDE SEQUENCE [LARGE SCALE GENOMIC DNA]</scope>
    <source>
        <strain evidence="2 3">2.12</strain>
    </source>
</reference>
<dbReference type="EMBL" id="JBDPZC010000003">
    <property type="protein sequence ID" value="MEO3712732.1"/>
    <property type="molecule type" value="Genomic_DNA"/>
</dbReference>
<feature type="transmembrane region" description="Helical" evidence="1">
    <location>
        <begin position="12"/>
        <end position="37"/>
    </location>
</feature>
<evidence type="ECO:0000313" key="3">
    <source>
        <dbReference type="Proteomes" id="UP001462640"/>
    </source>
</evidence>
<dbReference type="RefSeq" id="WP_269629487.1">
    <property type="nucleotide sequence ID" value="NZ_JBDPZC010000003.1"/>
</dbReference>
<keyword evidence="1" id="KW-0472">Membrane</keyword>
<gene>
    <name evidence="2" type="ORF">ABDJ40_08115</name>
</gene>
<evidence type="ECO:0000313" key="2">
    <source>
        <dbReference type="EMBL" id="MEO3712732.1"/>
    </source>
</evidence>
<comment type="caution">
    <text evidence="2">The sequence shown here is derived from an EMBL/GenBank/DDBJ whole genome shotgun (WGS) entry which is preliminary data.</text>
</comment>
<accession>A0ABV0GCF5</accession>